<name>A0A9X3B067_9HYPH</name>
<dbReference type="InterPro" id="IPR029063">
    <property type="entry name" value="SAM-dependent_MTases_sf"/>
</dbReference>
<dbReference type="NCBIfam" id="TIGR04290">
    <property type="entry name" value="meth_Rta_06860"/>
    <property type="match status" value="1"/>
</dbReference>
<protein>
    <submittedName>
        <fullName evidence="1">TIGR04290 family methyltransferase</fullName>
    </submittedName>
</protein>
<dbReference type="AlphaFoldDB" id="A0A9X3B067"/>
<keyword evidence="1" id="KW-0808">Transferase</keyword>
<dbReference type="InterPro" id="IPR027555">
    <property type="entry name" value="Mo5U34_MeTrfas-like"/>
</dbReference>
<dbReference type="CDD" id="cd02440">
    <property type="entry name" value="AdoMet_MTases"/>
    <property type="match status" value="1"/>
</dbReference>
<gene>
    <name evidence="1" type="ORF">NYR54_13660</name>
</gene>
<keyword evidence="2" id="KW-1185">Reference proteome</keyword>
<dbReference type="GO" id="GO:0008168">
    <property type="term" value="F:methyltransferase activity"/>
    <property type="evidence" value="ECO:0007669"/>
    <property type="project" value="UniProtKB-KW"/>
</dbReference>
<evidence type="ECO:0000313" key="1">
    <source>
        <dbReference type="EMBL" id="MCT8991325.1"/>
    </source>
</evidence>
<dbReference type="GO" id="GO:0032259">
    <property type="term" value="P:methylation"/>
    <property type="evidence" value="ECO:0007669"/>
    <property type="project" value="UniProtKB-KW"/>
</dbReference>
<dbReference type="SUPFAM" id="SSF53335">
    <property type="entry name" value="S-adenosyl-L-methionine-dependent methyltransferases"/>
    <property type="match status" value="1"/>
</dbReference>
<dbReference type="Pfam" id="PF08003">
    <property type="entry name" value="Methyltransf_9"/>
    <property type="match status" value="1"/>
</dbReference>
<dbReference type="PANTHER" id="PTHR43861">
    <property type="entry name" value="TRANS-ACONITATE 2-METHYLTRANSFERASE-RELATED"/>
    <property type="match status" value="1"/>
</dbReference>
<dbReference type="InterPro" id="IPR027554">
    <property type="entry name" value="Meth_Rta_06860"/>
</dbReference>
<organism evidence="1 2">
    <name type="scientific">Chelativorans petroleitrophicus</name>
    <dbReference type="NCBI Taxonomy" id="2975484"/>
    <lineage>
        <taxon>Bacteria</taxon>
        <taxon>Pseudomonadati</taxon>
        <taxon>Pseudomonadota</taxon>
        <taxon>Alphaproteobacteria</taxon>
        <taxon>Hyphomicrobiales</taxon>
        <taxon>Phyllobacteriaceae</taxon>
        <taxon>Chelativorans</taxon>
    </lineage>
</organism>
<dbReference type="RefSeq" id="WP_261516247.1">
    <property type="nucleotide sequence ID" value="NZ_JAODNV010000014.1"/>
</dbReference>
<comment type="caution">
    <text evidence="1">The sequence shown here is derived from an EMBL/GenBank/DDBJ whole genome shotgun (WGS) entry which is preliminary data.</text>
</comment>
<sequence>MNSNFQPGDIARRIVELGPWFQNMKIGGVETAPDHFLGDYPTCKWNSFRHVIPEDLEGRTVLDIGCNAGFYAIEMKRRNAGHVVGIDTDPHYLRQAAFAAEQAGIELELRQMSVYEVPRLEERFDLVLFMGVLYHLRHPLLALDLIREYVAGDMMLFQCLQRGSDAVPWLEEDYPFSEWDVFDRPEFPKLHFVERSYSADPTNWFFPNRAAVEAMLRNAGFAIEAHPEREVYLCRKAERGFAVDPPPI</sequence>
<proteinExistence type="predicted"/>
<dbReference type="PANTHER" id="PTHR43861:SF1">
    <property type="entry name" value="TRANS-ACONITATE 2-METHYLTRANSFERASE"/>
    <property type="match status" value="1"/>
</dbReference>
<keyword evidence="1" id="KW-0489">Methyltransferase</keyword>
<reference evidence="1" key="1">
    <citation type="submission" date="2022-08" db="EMBL/GenBank/DDBJ databases">
        <title>Chelativorans sichuanense sp. nov., a paraffin oil-degrading bacterium isolated from a mixture of oil-based drill cuttings and paddy soil.</title>
        <authorList>
            <person name="Yu J."/>
            <person name="Liu H."/>
            <person name="Chen Q."/>
        </authorList>
    </citation>
    <scope>NUCLEOTIDE SEQUENCE</scope>
    <source>
        <strain evidence="1">SCAU 2101</strain>
    </source>
</reference>
<dbReference type="Proteomes" id="UP001149009">
    <property type="component" value="Unassembled WGS sequence"/>
</dbReference>
<dbReference type="EMBL" id="JAODNV010000014">
    <property type="protein sequence ID" value="MCT8991325.1"/>
    <property type="molecule type" value="Genomic_DNA"/>
</dbReference>
<accession>A0A9X3B067</accession>
<dbReference type="Gene3D" id="3.40.50.150">
    <property type="entry name" value="Vaccinia Virus protein VP39"/>
    <property type="match status" value="1"/>
</dbReference>
<evidence type="ECO:0000313" key="2">
    <source>
        <dbReference type="Proteomes" id="UP001149009"/>
    </source>
</evidence>